<reference evidence="1" key="1">
    <citation type="journal article" date="2014" name="Front. Microbiol.">
        <title>High frequency of phylogenetically diverse reductive dehalogenase-homologous genes in deep subseafloor sedimentary metagenomes.</title>
        <authorList>
            <person name="Kawai M."/>
            <person name="Futagami T."/>
            <person name="Toyoda A."/>
            <person name="Takaki Y."/>
            <person name="Nishi S."/>
            <person name="Hori S."/>
            <person name="Arai W."/>
            <person name="Tsubouchi T."/>
            <person name="Morono Y."/>
            <person name="Uchiyama I."/>
            <person name="Ito T."/>
            <person name="Fujiyama A."/>
            <person name="Inagaki F."/>
            <person name="Takami H."/>
        </authorList>
    </citation>
    <scope>NUCLEOTIDE SEQUENCE</scope>
    <source>
        <strain evidence="1">Expedition CK06-06</strain>
    </source>
</reference>
<protein>
    <submittedName>
        <fullName evidence="1">Uncharacterized protein</fullName>
    </submittedName>
</protein>
<gene>
    <name evidence="1" type="ORF">S01H4_07551</name>
</gene>
<sequence length="86" mass="10211">MAVRTSCGPNALKLKREITSMVDEWRGELFDFRESPLINLEDEEEMEEVFSGSYFKKLWNEGRMREIIKSQIFRSPVMTYQYGTYA</sequence>
<evidence type="ECO:0000313" key="1">
    <source>
        <dbReference type="EMBL" id="GAG62602.1"/>
    </source>
</evidence>
<comment type="caution">
    <text evidence="1">The sequence shown here is derived from an EMBL/GenBank/DDBJ whole genome shotgun (WGS) entry which is preliminary data.</text>
</comment>
<dbReference type="AlphaFoldDB" id="X0ZXI4"/>
<dbReference type="EMBL" id="BART01002483">
    <property type="protein sequence ID" value="GAG62602.1"/>
    <property type="molecule type" value="Genomic_DNA"/>
</dbReference>
<proteinExistence type="predicted"/>
<accession>X0ZXI4</accession>
<organism evidence="1">
    <name type="scientific">marine sediment metagenome</name>
    <dbReference type="NCBI Taxonomy" id="412755"/>
    <lineage>
        <taxon>unclassified sequences</taxon>
        <taxon>metagenomes</taxon>
        <taxon>ecological metagenomes</taxon>
    </lineage>
</organism>
<name>X0ZXI4_9ZZZZ</name>
<feature type="non-terminal residue" evidence="1">
    <location>
        <position position="86"/>
    </location>
</feature>